<dbReference type="PANTHER" id="PTHR34791:SF1">
    <property type="entry name" value="OS02G0272100 PROTEIN"/>
    <property type="match status" value="1"/>
</dbReference>
<keyword evidence="4" id="KW-1185">Reference proteome</keyword>
<dbReference type="InterPro" id="IPR036047">
    <property type="entry name" value="F-box-like_dom_sf"/>
</dbReference>
<feature type="region of interest" description="Disordered" evidence="1">
    <location>
        <begin position="287"/>
        <end position="354"/>
    </location>
</feature>
<dbReference type="AlphaFoldDB" id="A0A3L6RBG8"/>
<dbReference type="OrthoDB" id="684434at2759"/>
<feature type="transmembrane region" description="Helical" evidence="2">
    <location>
        <begin position="21"/>
        <end position="43"/>
    </location>
</feature>
<dbReference type="PANTHER" id="PTHR34791">
    <property type="entry name" value="OS02G0272100 PROTEIN"/>
    <property type="match status" value="1"/>
</dbReference>
<evidence type="ECO:0000313" key="3">
    <source>
        <dbReference type="EMBL" id="RLM99817.1"/>
    </source>
</evidence>
<keyword evidence="2" id="KW-0812">Transmembrane</keyword>
<evidence type="ECO:0000256" key="2">
    <source>
        <dbReference type="SAM" id="Phobius"/>
    </source>
</evidence>
<evidence type="ECO:0000256" key="1">
    <source>
        <dbReference type="SAM" id="MobiDB-lite"/>
    </source>
</evidence>
<sequence length="354" mass="39448">MVMVSPLHRAIDGRRWDAERLLGRLIVIVHAAFLDAGFVPLGAHGSRSRRPGSTVPKQAGRTASALSLRYGAPQLLHRQGSEAAAVLRMLAHGRRHLILYVKCDPWPVERCVLVDALAAAALLTGGLDGTARALRRDARLAGLWRRISEDLCRGALVDMCRRNGVALEPSFMSLPGDAKAAVLSRLASGADLASVERVCTGLRRLVAERDRQLWKPRYDALALRDASWLLPAADCSRSPETSWKERYVTARRWKPQTWHLGTPGDAEAVRSYVVYCYFPPPFHFRPPRQRPVDRVDESEQEADPVAERRNRIAAGRGKRAAGRGRSPPSRVQENRRRGGGAIHAPSSRYRWKHR</sequence>
<evidence type="ECO:0008006" key="5">
    <source>
        <dbReference type="Google" id="ProtNLM"/>
    </source>
</evidence>
<name>A0A3L6RBG8_PANMI</name>
<proteinExistence type="predicted"/>
<dbReference type="SUPFAM" id="SSF81383">
    <property type="entry name" value="F-box domain"/>
    <property type="match status" value="1"/>
</dbReference>
<evidence type="ECO:0000313" key="4">
    <source>
        <dbReference type="Proteomes" id="UP000275267"/>
    </source>
</evidence>
<accession>A0A3L6RBG8</accession>
<reference evidence="4" key="1">
    <citation type="journal article" date="2019" name="Nat. Commun.">
        <title>The genome of broomcorn millet.</title>
        <authorList>
            <person name="Zou C."/>
            <person name="Miki D."/>
            <person name="Li D."/>
            <person name="Tang Q."/>
            <person name="Xiao L."/>
            <person name="Rajput S."/>
            <person name="Deng P."/>
            <person name="Jia W."/>
            <person name="Huang R."/>
            <person name="Zhang M."/>
            <person name="Sun Y."/>
            <person name="Hu J."/>
            <person name="Fu X."/>
            <person name="Schnable P.S."/>
            <person name="Li F."/>
            <person name="Zhang H."/>
            <person name="Feng B."/>
            <person name="Zhu X."/>
            <person name="Liu R."/>
            <person name="Schnable J.C."/>
            <person name="Zhu J.-K."/>
            <person name="Zhang H."/>
        </authorList>
    </citation>
    <scope>NUCLEOTIDE SEQUENCE [LARGE SCALE GENOMIC DNA]</scope>
</reference>
<dbReference type="EMBL" id="PQIB02000009">
    <property type="protein sequence ID" value="RLM99817.1"/>
    <property type="molecule type" value="Genomic_DNA"/>
</dbReference>
<organism evidence="3 4">
    <name type="scientific">Panicum miliaceum</name>
    <name type="common">Proso millet</name>
    <name type="synonym">Broomcorn millet</name>
    <dbReference type="NCBI Taxonomy" id="4540"/>
    <lineage>
        <taxon>Eukaryota</taxon>
        <taxon>Viridiplantae</taxon>
        <taxon>Streptophyta</taxon>
        <taxon>Embryophyta</taxon>
        <taxon>Tracheophyta</taxon>
        <taxon>Spermatophyta</taxon>
        <taxon>Magnoliopsida</taxon>
        <taxon>Liliopsida</taxon>
        <taxon>Poales</taxon>
        <taxon>Poaceae</taxon>
        <taxon>PACMAD clade</taxon>
        <taxon>Panicoideae</taxon>
        <taxon>Panicodae</taxon>
        <taxon>Paniceae</taxon>
        <taxon>Panicinae</taxon>
        <taxon>Panicum</taxon>
        <taxon>Panicum sect. Panicum</taxon>
    </lineage>
</organism>
<comment type="caution">
    <text evidence="3">The sequence shown here is derived from an EMBL/GenBank/DDBJ whole genome shotgun (WGS) entry which is preliminary data.</text>
</comment>
<dbReference type="Proteomes" id="UP000275267">
    <property type="component" value="Unassembled WGS sequence"/>
</dbReference>
<keyword evidence="2" id="KW-1133">Transmembrane helix</keyword>
<gene>
    <name evidence="3" type="ORF">C2845_PM06G23900</name>
</gene>
<dbReference type="STRING" id="4540.A0A3L6RBG8"/>
<keyword evidence="2" id="KW-0472">Membrane</keyword>
<protein>
    <recommendedName>
        <fullName evidence="5">F-box domain-containing protein</fullName>
    </recommendedName>
</protein>